<evidence type="ECO:0000313" key="3">
    <source>
        <dbReference type="Proteomes" id="UP000607653"/>
    </source>
</evidence>
<dbReference type="AlphaFoldDB" id="A0A822Z1I2"/>
<proteinExistence type="predicted"/>
<accession>A0A822Z1I2</accession>
<organism evidence="2 3">
    <name type="scientific">Nelumbo nucifera</name>
    <name type="common">Sacred lotus</name>
    <dbReference type="NCBI Taxonomy" id="4432"/>
    <lineage>
        <taxon>Eukaryota</taxon>
        <taxon>Viridiplantae</taxon>
        <taxon>Streptophyta</taxon>
        <taxon>Embryophyta</taxon>
        <taxon>Tracheophyta</taxon>
        <taxon>Spermatophyta</taxon>
        <taxon>Magnoliopsida</taxon>
        <taxon>Proteales</taxon>
        <taxon>Nelumbonaceae</taxon>
        <taxon>Nelumbo</taxon>
    </lineage>
</organism>
<dbReference type="EMBL" id="DUZY01000005">
    <property type="protein sequence ID" value="DAD40264.1"/>
    <property type="molecule type" value="Genomic_DNA"/>
</dbReference>
<gene>
    <name evidence="2" type="ORF">HUJ06_014587</name>
</gene>
<feature type="region of interest" description="Disordered" evidence="1">
    <location>
        <begin position="1"/>
        <end position="26"/>
    </location>
</feature>
<name>A0A822Z1I2_NELNU</name>
<comment type="caution">
    <text evidence="2">The sequence shown here is derived from an EMBL/GenBank/DDBJ whole genome shotgun (WGS) entry which is preliminary data.</text>
</comment>
<evidence type="ECO:0000313" key="2">
    <source>
        <dbReference type="EMBL" id="DAD40264.1"/>
    </source>
</evidence>
<keyword evidence="3" id="KW-1185">Reference proteome</keyword>
<evidence type="ECO:0000256" key="1">
    <source>
        <dbReference type="SAM" id="MobiDB-lite"/>
    </source>
</evidence>
<sequence>MKVLVPEGVNANDDGEAEPDPNDSSY</sequence>
<feature type="compositionally biased region" description="Acidic residues" evidence="1">
    <location>
        <begin position="13"/>
        <end position="26"/>
    </location>
</feature>
<dbReference type="Proteomes" id="UP000607653">
    <property type="component" value="Unassembled WGS sequence"/>
</dbReference>
<protein>
    <submittedName>
        <fullName evidence="2">Uncharacterized protein</fullName>
    </submittedName>
</protein>
<reference evidence="2 3" key="1">
    <citation type="journal article" date="2020" name="Mol. Biol. Evol.">
        <title>Distinct Expression and Methylation Patterns for Genes with Different Fates following a Single Whole-Genome Duplication in Flowering Plants.</title>
        <authorList>
            <person name="Shi T."/>
            <person name="Rahmani R.S."/>
            <person name="Gugger P.F."/>
            <person name="Wang M."/>
            <person name="Li H."/>
            <person name="Zhang Y."/>
            <person name="Li Z."/>
            <person name="Wang Q."/>
            <person name="Van de Peer Y."/>
            <person name="Marchal K."/>
            <person name="Chen J."/>
        </authorList>
    </citation>
    <scope>NUCLEOTIDE SEQUENCE [LARGE SCALE GENOMIC DNA]</scope>
    <source>
        <tissue evidence="2">Leaf</tissue>
    </source>
</reference>